<comment type="subcellular location">
    <subcellularLocation>
        <location evidence="2">Cytoplasm</location>
    </subcellularLocation>
</comment>
<proteinExistence type="inferred from homology"/>
<dbReference type="HAMAP" id="MF_01849">
    <property type="entry name" value="RNA_methyltr_RlmN"/>
    <property type="match status" value="1"/>
</dbReference>
<protein>
    <recommendedName>
        <fullName evidence="13">Radical SAM core domain-containing protein</fullName>
    </recommendedName>
</protein>
<evidence type="ECO:0000256" key="5">
    <source>
        <dbReference type="ARBA" id="ARBA00022552"/>
    </source>
</evidence>
<evidence type="ECO:0000256" key="10">
    <source>
        <dbReference type="ARBA" id="ARBA00023004"/>
    </source>
</evidence>
<evidence type="ECO:0000256" key="11">
    <source>
        <dbReference type="ARBA" id="ARBA00023014"/>
    </source>
</evidence>
<feature type="compositionally biased region" description="Low complexity" evidence="12">
    <location>
        <begin position="238"/>
        <end position="248"/>
    </location>
</feature>
<keyword evidence="10" id="KW-0408">Iron</keyword>
<evidence type="ECO:0000259" key="13">
    <source>
        <dbReference type="PROSITE" id="PS51918"/>
    </source>
</evidence>
<feature type="compositionally biased region" description="Gly residues" evidence="12">
    <location>
        <begin position="296"/>
        <end position="305"/>
    </location>
</feature>
<dbReference type="GO" id="GO:0070475">
    <property type="term" value="P:rRNA base methylation"/>
    <property type="evidence" value="ECO:0007669"/>
    <property type="project" value="InterPro"/>
</dbReference>
<dbReference type="SUPFAM" id="SSF102114">
    <property type="entry name" value="Radical SAM enzymes"/>
    <property type="match status" value="1"/>
</dbReference>
<feature type="compositionally biased region" description="Gly residues" evidence="12">
    <location>
        <begin position="222"/>
        <end position="237"/>
    </location>
</feature>
<keyword evidence="6" id="KW-0489">Methyltransferase</keyword>
<keyword evidence="8" id="KW-0949">S-adenosyl-L-methionine</keyword>
<evidence type="ECO:0000256" key="9">
    <source>
        <dbReference type="ARBA" id="ARBA00022723"/>
    </source>
</evidence>
<dbReference type="InterPro" id="IPR013785">
    <property type="entry name" value="Aldolase_TIM"/>
</dbReference>
<keyword evidence="7" id="KW-0808">Transferase</keyword>
<dbReference type="InterPro" id="IPR027492">
    <property type="entry name" value="RNA_MTrfase_RlmN"/>
</dbReference>
<keyword evidence="3" id="KW-0004">4Fe-4S</keyword>
<dbReference type="SFLD" id="SFLDF00275">
    <property type="entry name" value="adenosine_C2_methyltransferase"/>
    <property type="match status" value="1"/>
</dbReference>
<dbReference type="InterPro" id="IPR004383">
    <property type="entry name" value="rRNA_lsu_MTrfase_RlmN/Cfr"/>
</dbReference>
<dbReference type="GO" id="GO:0030488">
    <property type="term" value="P:tRNA methylation"/>
    <property type="evidence" value="ECO:0007669"/>
    <property type="project" value="InterPro"/>
</dbReference>
<feature type="compositionally biased region" description="Low complexity" evidence="12">
    <location>
        <begin position="66"/>
        <end position="85"/>
    </location>
</feature>
<comment type="caution">
    <text evidence="14">The sequence shown here is derived from an EMBL/GenBank/DDBJ whole genome shotgun (WGS) entry which is preliminary data.</text>
</comment>
<keyword evidence="9" id="KW-0479">Metal-binding</keyword>
<dbReference type="CDD" id="cd01335">
    <property type="entry name" value="Radical_SAM"/>
    <property type="match status" value="1"/>
</dbReference>
<evidence type="ECO:0000313" key="14">
    <source>
        <dbReference type="EMBL" id="KAG2424515.1"/>
    </source>
</evidence>
<dbReference type="InterPro" id="IPR040072">
    <property type="entry name" value="Methyltransferase_A"/>
</dbReference>
<keyword evidence="11" id="KW-0411">Iron-sulfur</keyword>
<feature type="compositionally biased region" description="Low complexity" evidence="12">
    <location>
        <begin position="308"/>
        <end position="324"/>
    </location>
</feature>
<name>A0A835SPN1_CHLIN</name>
<dbReference type="Gene3D" id="3.20.20.70">
    <property type="entry name" value="Aldolase class I"/>
    <property type="match status" value="1"/>
</dbReference>
<feature type="compositionally biased region" description="Basic and acidic residues" evidence="12">
    <location>
        <begin position="115"/>
        <end position="125"/>
    </location>
</feature>
<dbReference type="FunFam" id="3.20.20.70:FF:000014">
    <property type="entry name" value="Probable dual-specificity RNA methyltransferase RlmN"/>
    <property type="match status" value="1"/>
</dbReference>
<keyword evidence="4" id="KW-0963">Cytoplasm</keyword>
<evidence type="ECO:0000256" key="12">
    <source>
        <dbReference type="SAM" id="MobiDB-lite"/>
    </source>
</evidence>
<dbReference type="InterPro" id="IPR007197">
    <property type="entry name" value="rSAM"/>
</dbReference>
<feature type="region of interest" description="Disordered" evidence="12">
    <location>
        <begin position="66"/>
        <end position="339"/>
    </location>
</feature>
<gene>
    <name evidence="14" type="ORF">HXX76_014396</name>
</gene>
<dbReference type="SFLD" id="SFLDG01062">
    <property type="entry name" value="methyltransferase_(Class_A)"/>
    <property type="match status" value="1"/>
</dbReference>
<dbReference type="GO" id="GO:0008173">
    <property type="term" value="F:RNA methyltransferase activity"/>
    <property type="evidence" value="ECO:0007669"/>
    <property type="project" value="InterPro"/>
</dbReference>
<evidence type="ECO:0000256" key="4">
    <source>
        <dbReference type="ARBA" id="ARBA00022490"/>
    </source>
</evidence>
<accession>A0A835SPN1</accession>
<organism evidence="14 15">
    <name type="scientific">Chlamydomonas incerta</name>
    <dbReference type="NCBI Taxonomy" id="51695"/>
    <lineage>
        <taxon>Eukaryota</taxon>
        <taxon>Viridiplantae</taxon>
        <taxon>Chlorophyta</taxon>
        <taxon>core chlorophytes</taxon>
        <taxon>Chlorophyceae</taxon>
        <taxon>CS clade</taxon>
        <taxon>Chlamydomonadales</taxon>
        <taxon>Chlamydomonadaceae</taxon>
        <taxon>Chlamydomonas</taxon>
    </lineage>
</organism>
<evidence type="ECO:0000256" key="1">
    <source>
        <dbReference type="ARBA" id="ARBA00001966"/>
    </source>
</evidence>
<dbReference type="InterPro" id="IPR058240">
    <property type="entry name" value="rSAM_sf"/>
</dbReference>
<evidence type="ECO:0000256" key="7">
    <source>
        <dbReference type="ARBA" id="ARBA00022679"/>
    </source>
</evidence>
<dbReference type="NCBIfam" id="TIGR00048">
    <property type="entry name" value="rRNA_mod_RlmN"/>
    <property type="match status" value="1"/>
</dbReference>
<dbReference type="GO" id="GO:0046872">
    <property type="term" value="F:metal ion binding"/>
    <property type="evidence" value="ECO:0007669"/>
    <property type="project" value="UniProtKB-KW"/>
</dbReference>
<dbReference type="Proteomes" id="UP000650467">
    <property type="component" value="Unassembled WGS sequence"/>
</dbReference>
<feature type="compositionally biased region" description="Low complexity" evidence="12">
    <location>
        <begin position="131"/>
        <end position="208"/>
    </location>
</feature>
<dbReference type="Pfam" id="PF04055">
    <property type="entry name" value="Radical_SAM"/>
    <property type="match status" value="1"/>
</dbReference>
<evidence type="ECO:0000256" key="8">
    <source>
        <dbReference type="ARBA" id="ARBA00022691"/>
    </source>
</evidence>
<keyword evidence="5" id="KW-0698">rRNA processing</keyword>
<evidence type="ECO:0000256" key="6">
    <source>
        <dbReference type="ARBA" id="ARBA00022603"/>
    </source>
</evidence>
<evidence type="ECO:0000256" key="2">
    <source>
        <dbReference type="ARBA" id="ARBA00004496"/>
    </source>
</evidence>
<reference evidence="14" key="1">
    <citation type="journal article" date="2020" name="bioRxiv">
        <title>Comparative genomics of Chlamydomonas.</title>
        <authorList>
            <person name="Craig R.J."/>
            <person name="Hasan A.R."/>
            <person name="Ness R.W."/>
            <person name="Keightley P.D."/>
        </authorList>
    </citation>
    <scope>NUCLEOTIDE SEQUENCE</scope>
    <source>
        <strain evidence="14">SAG 7.73</strain>
    </source>
</reference>
<evidence type="ECO:0000256" key="3">
    <source>
        <dbReference type="ARBA" id="ARBA00022485"/>
    </source>
</evidence>
<keyword evidence="15" id="KW-1185">Reference proteome</keyword>
<feature type="compositionally biased region" description="Basic and acidic residues" evidence="12">
    <location>
        <begin position="249"/>
        <end position="262"/>
    </location>
</feature>
<dbReference type="Gene3D" id="1.10.150.530">
    <property type="match status" value="1"/>
</dbReference>
<comment type="cofactor">
    <cofactor evidence="1">
        <name>[4Fe-4S] cluster</name>
        <dbReference type="ChEBI" id="CHEBI:49883"/>
    </cofactor>
</comment>
<dbReference type="EMBL" id="JAEHOC010000064">
    <property type="protein sequence ID" value="KAG2424515.1"/>
    <property type="molecule type" value="Genomic_DNA"/>
</dbReference>
<feature type="compositionally biased region" description="Basic and acidic residues" evidence="12">
    <location>
        <begin position="325"/>
        <end position="334"/>
    </location>
</feature>
<dbReference type="OrthoDB" id="496065at2759"/>
<feature type="domain" description="Radical SAM core" evidence="13">
    <location>
        <begin position="540"/>
        <end position="770"/>
    </location>
</feature>
<dbReference type="GO" id="GO:0051539">
    <property type="term" value="F:4 iron, 4 sulfur cluster binding"/>
    <property type="evidence" value="ECO:0007669"/>
    <property type="project" value="UniProtKB-KW"/>
</dbReference>
<dbReference type="PANTHER" id="PTHR30544:SF5">
    <property type="entry name" value="RADICAL SAM CORE DOMAIN-CONTAINING PROTEIN"/>
    <property type="match status" value="1"/>
</dbReference>
<dbReference type="SFLD" id="SFLDS00029">
    <property type="entry name" value="Radical_SAM"/>
    <property type="match status" value="1"/>
</dbReference>
<sequence length="794" mass="81037">MLGLPIALAKPICLCAVGPSTSSIDLGRAISHVAGTALARAPCARSEGSLRGGLRSVATFASLTASGSDGVASSSSTGPGSSSSGFGVGVSGRRYRPAGGVGLSFSGGAPPSVREGSRSPDRDPSRASLPAAGSRSGSVGRSAEPRTSARFASAGSPSGARGASASPSGHVSMSTSSSSSSSSSAGSSSRGPAASAAAPAAATSTAGSDEGLVRSFRSPRSGPGGRGSGSGGGGRGSGAAAPSGSGRASYEREERRGGESSGRDSGSARGSGGGSGRPERDGEQRRFGSGPRPEGRGSGRGGGRGDTSAQRRPGSAPSSAASRPSGRDAERPRAADPTALAAATAAAGVAAAVTKAAQPAATAAAPKQPASAAAAYAPAPVSIPANLIAPAAELVAIPDGQYPTFVPRNPGISDGEWNARDKEMVTAAQQDAAEAVKPARLDQHGTVILGRDAAELEELAARYGQPRFRAKQLLEGVLQGARSVEDITTIPKEWRAQLLADGVRTGRSLIHHSVGDADGTRKFLLQLDDGRIVETVGIPTEDRLTVCVSSQVGCPMRCTFCATGKGGFARNLAPHEIMDQVLTVQELYGRRVSNVVFMGMGEPLLNLPSVTRAYHGLNKQIGIGGAFITISTVGVPNAIRRLAAADTKATLAVSLHSPNQALRESIIPSAKAYPIEALLEDCAAYFKRTGRRVTFEYTLLSGVNDEVAHAQELVALLQRYNLLSHVNVIPWNPVDESEFTRPSRNRVFAFTRAVEAAGLTCTIRETRGLEAAAACGQLRNQFQKTPLPQFEKPL</sequence>
<dbReference type="PROSITE" id="PS51918">
    <property type="entry name" value="RADICAL_SAM"/>
    <property type="match status" value="1"/>
</dbReference>
<dbReference type="AlphaFoldDB" id="A0A835SPN1"/>
<feature type="compositionally biased region" description="Basic and acidic residues" evidence="12">
    <location>
        <begin position="277"/>
        <end position="286"/>
    </location>
</feature>
<evidence type="ECO:0000313" key="15">
    <source>
        <dbReference type="Proteomes" id="UP000650467"/>
    </source>
</evidence>
<dbReference type="PANTHER" id="PTHR30544">
    <property type="entry name" value="23S RRNA METHYLTRANSFERASE"/>
    <property type="match status" value="1"/>
</dbReference>
<dbReference type="GO" id="GO:0005737">
    <property type="term" value="C:cytoplasm"/>
    <property type="evidence" value="ECO:0007669"/>
    <property type="project" value="UniProtKB-SubCell"/>
</dbReference>